<dbReference type="Gene3D" id="3.40.50.300">
    <property type="entry name" value="P-loop containing nucleotide triphosphate hydrolases"/>
    <property type="match status" value="2"/>
</dbReference>
<evidence type="ECO:0000313" key="3">
    <source>
        <dbReference type="Proteomes" id="UP000298112"/>
    </source>
</evidence>
<dbReference type="Pfam" id="PF13304">
    <property type="entry name" value="AAA_21"/>
    <property type="match status" value="1"/>
</dbReference>
<dbReference type="PANTHER" id="PTHR32182:SF22">
    <property type="entry name" value="ATP-DEPENDENT ENDONUCLEASE, OLD FAMILY-RELATED"/>
    <property type="match status" value="1"/>
</dbReference>
<dbReference type="RefSeq" id="WP_135656998.1">
    <property type="nucleotide sequence ID" value="NZ_RQHF01000009.1"/>
</dbReference>
<gene>
    <name evidence="2" type="ORF">EHQ95_02800</name>
</gene>
<comment type="caution">
    <text evidence="2">The sequence shown here is derived from an EMBL/GenBank/DDBJ whole genome shotgun (WGS) entry which is preliminary data.</text>
</comment>
<organism evidence="2 3">
    <name type="scientific">Leptospira vanthielii</name>
    <dbReference type="NCBI Taxonomy" id="293085"/>
    <lineage>
        <taxon>Bacteria</taxon>
        <taxon>Pseudomonadati</taxon>
        <taxon>Spirochaetota</taxon>
        <taxon>Spirochaetia</taxon>
        <taxon>Leptospirales</taxon>
        <taxon>Leptospiraceae</taxon>
        <taxon>Leptospira</taxon>
    </lineage>
</organism>
<proteinExistence type="predicted"/>
<dbReference type="EMBL" id="RQHF01000009">
    <property type="protein sequence ID" value="TGM60303.1"/>
    <property type="molecule type" value="Genomic_DNA"/>
</dbReference>
<reference evidence="3" key="1">
    <citation type="journal article" date="2019" name="PLoS Negl. Trop. Dis.">
        <title>Revisiting the worldwide diversity of Leptospira species in the environment.</title>
        <authorList>
            <person name="Vincent A.T."/>
            <person name="Schiettekatte O."/>
            <person name="Bourhy P."/>
            <person name="Veyrier F.J."/>
            <person name="Picardeau M."/>
        </authorList>
    </citation>
    <scope>NUCLEOTIDE SEQUENCE [LARGE SCALE GENOMIC DNA]</scope>
    <source>
        <strain evidence="3">201601955</strain>
    </source>
</reference>
<dbReference type="PANTHER" id="PTHR32182">
    <property type="entry name" value="DNA REPLICATION AND REPAIR PROTEIN RECF"/>
    <property type="match status" value="1"/>
</dbReference>
<feature type="domain" description="ATPase AAA-type core" evidence="1">
    <location>
        <begin position="28"/>
        <end position="320"/>
    </location>
</feature>
<dbReference type="InterPro" id="IPR027417">
    <property type="entry name" value="P-loop_NTPase"/>
</dbReference>
<protein>
    <submittedName>
        <fullName evidence="2">Chromosome segregation protein SMC</fullName>
    </submittedName>
</protein>
<evidence type="ECO:0000259" key="1">
    <source>
        <dbReference type="Pfam" id="PF13304"/>
    </source>
</evidence>
<accession>A0ABY2NS39</accession>
<name>A0ABY2NS39_9LEPT</name>
<dbReference type="SUPFAM" id="SSF52540">
    <property type="entry name" value="P-loop containing nucleoside triphosphate hydrolases"/>
    <property type="match status" value="1"/>
</dbReference>
<dbReference type="InterPro" id="IPR003959">
    <property type="entry name" value="ATPase_AAA_core"/>
</dbReference>
<evidence type="ECO:0000313" key="2">
    <source>
        <dbReference type="EMBL" id="TGM60303.1"/>
    </source>
</evidence>
<sequence length="370" mass="42273">MKKHEIDYITVRGFKSIAAIEKLELGPINIIIGANGSGKSNFLGVFSFLHAIREGRLNSYVREAGGAGNLLHFGTKVTKEIIIELSFEDQVNQYEIALRPDSEDNLYPDREITKFWDKAKYSKPYETFLQARNGGTEAGISNPKSQGIADWIRTRLGRWRLYHFHDTSSSSPLRKTAQLHDNQFLRYDGSNLPAFLYLLKEKHPDSYKLICKAIRLAIPFFEDFNLVFDPLNPEFIRLAWIHKGSDKYFGASALSDGSMRFIALTVLFLQPEEFRPSIIIVDEPELGLHPSAITILASLIKQVSFETQVIVSTQSALLLDHFEPEDILVANRENESTVFRRLDPKDLEEWMEDFSLGQLWEKNQFGGRPE</sequence>
<dbReference type="PIRSF" id="PIRSF029347">
    <property type="entry name" value="RecF"/>
    <property type="match status" value="1"/>
</dbReference>
<dbReference type="InterPro" id="IPR014555">
    <property type="entry name" value="RecF-like"/>
</dbReference>
<keyword evidence="3" id="KW-1185">Reference proteome</keyword>
<dbReference type="Proteomes" id="UP000298112">
    <property type="component" value="Unassembled WGS sequence"/>
</dbReference>